<dbReference type="SUPFAM" id="SSF54001">
    <property type="entry name" value="Cysteine proteinases"/>
    <property type="match status" value="1"/>
</dbReference>
<dbReference type="GO" id="GO:0008234">
    <property type="term" value="F:cysteine-type peptidase activity"/>
    <property type="evidence" value="ECO:0007669"/>
    <property type="project" value="UniProtKB-KW"/>
</dbReference>
<proteinExistence type="inferred from homology"/>
<accession>A0AAD5JTH2</accession>
<dbReference type="PANTHER" id="PTHR12411">
    <property type="entry name" value="CYSTEINE PROTEASE FAMILY C1-RELATED"/>
    <property type="match status" value="1"/>
</dbReference>
<dbReference type="InterPro" id="IPR000668">
    <property type="entry name" value="Peptidase_C1A_C"/>
</dbReference>
<evidence type="ECO:0000259" key="8">
    <source>
        <dbReference type="SMART" id="SM00848"/>
    </source>
</evidence>
<feature type="domain" description="Peptidase C1A papain C-terminal" evidence="7">
    <location>
        <begin position="144"/>
        <end position="373"/>
    </location>
</feature>
<comment type="similarity">
    <text evidence="1">Belongs to the peptidase C1 family.</text>
</comment>
<evidence type="ECO:0000256" key="3">
    <source>
        <dbReference type="ARBA" id="ARBA00022801"/>
    </source>
</evidence>
<keyword evidence="6" id="KW-0732">Signal</keyword>
<organism evidence="9 10">
    <name type="scientific">Acer negundo</name>
    <name type="common">Box elder</name>
    <dbReference type="NCBI Taxonomy" id="4023"/>
    <lineage>
        <taxon>Eukaryota</taxon>
        <taxon>Viridiplantae</taxon>
        <taxon>Streptophyta</taxon>
        <taxon>Embryophyta</taxon>
        <taxon>Tracheophyta</taxon>
        <taxon>Spermatophyta</taxon>
        <taxon>Magnoliopsida</taxon>
        <taxon>eudicotyledons</taxon>
        <taxon>Gunneridae</taxon>
        <taxon>Pentapetalae</taxon>
        <taxon>rosids</taxon>
        <taxon>malvids</taxon>
        <taxon>Sapindales</taxon>
        <taxon>Sapindaceae</taxon>
        <taxon>Hippocastanoideae</taxon>
        <taxon>Acereae</taxon>
        <taxon>Acer</taxon>
    </lineage>
</organism>
<dbReference type="InterPro" id="IPR013201">
    <property type="entry name" value="Prot_inhib_I29"/>
</dbReference>
<feature type="domain" description="Cathepsin propeptide inhibitor" evidence="8">
    <location>
        <begin position="58"/>
        <end position="114"/>
    </location>
</feature>
<evidence type="ECO:0000256" key="5">
    <source>
        <dbReference type="ARBA" id="ARBA00023157"/>
    </source>
</evidence>
<dbReference type="Pfam" id="PF00112">
    <property type="entry name" value="Peptidase_C1"/>
    <property type="match status" value="1"/>
</dbReference>
<keyword evidence="10" id="KW-1185">Reference proteome</keyword>
<keyword evidence="4" id="KW-0788">Thiol protease</keyword>
<dbReference type="GO" id="GO:0006508">
    <property type="term" value="P:proteolysis"/>
    <property type="evidence" value="ECO:0007669"/>
    <property type="project" value="UniProtKB-KW"/>
</dbReference>
<evidence type="ECO:0000256" key="4">
    <source>
        <dbReference type="ARBA" id="ARBA00022807"/>
    </source>
</evidence>
<name>A0AAD5JTH2_ACENE</name>
<dbReference type="CDD" id="cd02248">
    <property type="entry name" value="Peptidase_C1A"/>
    <property type="match status" value="1"/>
</dbReference>
<feature type="chain" id="PRO_5042085226" evidence="6">
    <location>
        <begin position="25"/>
        <end position="380"/>
    </location>
</feature>
<evidence type="ECO:0000256" key="6">
    <source>
        <dbReference type="SAM" id="SignalP"/>
    </source>
</evidence>
<reference evidence="9" key="2">
    <citation type="submission" date="2023-02" db="EMBL/GenBank/DDBJ databases">
        <authorList>
            <person name="Swenson N.G."/>
            <person name="Wegrzyn J.L."/>
            <person name="Mcevoy S.L."/>
        </authorList>
    </citation>
    <scope>NUCLEOTIDE SEQUENCE</scope>
    <source>
        <strain evidence="9">91603</strain>
        <tissue evidence="9">Leaf</tissue>
    </source>
</reference>
<evidence type="ECO:0000256" key="2">
    <source>
        <dbReference type="ARBA" id="ARBA00022670"/>
    </source>
</evidence>
<dbReference type="PROSITE" id="PS00639">
    <property type="entry name" value="THIOL_PROTEASE_HIS"/>
    <property type="match status" value="1"/>
</dbReference>
<reference evidence="9" key="1">
    <citation type="journal article" date="2022" name="Plant J.">
        <title>Strategies of tolerance reflected in two North American maple genomes.</title>
        <authorList>
            <person name="McEvoy S.L."/>
            <person name="Sezen U.U."/>
            <person name="Trouern-Trend A."/>
            <person name="McMahon S.M."/>
            <person name="Schaberg P.G."/>
            <person name="Yang J."/>
            <person name="Wegrzyn J.L."/>
            <person name="Swenson N.G."/>
        </authorList>
    </citation>
    <scope>NUCLEOTIDE SEQUENCE</scope>
    <source>
        <strain evidence="9">91603</strain>
    </source>
</reference>
<dbReference type="EMBL" id="JAJSOW010000001">
    <property type="protein sequence ID" value="KAI9201157.1"/>
    <property type="molecule type" value="Genomic_DNA"/>
</dbReference>
<dbReference type="InterPro" id="IPR039417">
    <property type="entry name" value="Peptidase_C1A_papain-like"/>
</dbReference>
<evidence type="ECO:0000259" key="7">
    <source>
        <dbReference type="SMART" id="SM00645"/>
    </source>
</evidence>
<dbReference type="AlphaFoldDB" id="A0AAD5JTH2"/>
<dbReference type="InterPro" id="IPR025660">
    <property type="entry name" value="Pept_his_AS"/>
</dbReference>
<evidence type="ECO:0000313" key="10">
    <source>
        <dbReference type="Proteomes" id="UP001064489"/>
    </source>
</evidence>
<dbReference type="Gene3D" id="3.90.70.10">
    <property type="entry name" value="Cysteine proteinases"/>
    <property type="match status" value="1"/>
</dbReference>
<dbReference type="InterPro" id="IPR013128">
    <property type="entry name" value="Peptidase_C1A"/>
</dbReference>
<keyword evidence="3" id="KW-0378">Hydrolase</keyword>
<dbReference type="SMART" id="SM00645">
    <property type="entry name" value="Pept_C1"/>
    <property type="match status" value="1"/>
</dbReference>
<dbReference type="PRINTS" id="PR00705">
    <property type="entry name" value="PAPAIN"/>
</dbReference>
<protein>
    <submittedName>
        <fullName evidence="9">Uncharacterized protein</fullName>
    </submittedName>
</protein>
<comment type="caution">
    <text evidence="9">The sequence shown here is derived from an EMBL/GenBank/DDBJ whole genome shotgun (WGS) entry which is preliminary data.</text>
</comment>
<dbReference type="Proteomes" id="UP001064489">
    <property type="component" value="Chromosome 9"/>
</dbReference>
<keyword evidence="5" id="KW-1015">Disulfide bond</keyword>
<evidence type="ECO:0000256" key="1">
    <source>
        <dbReference type="ARBA" id="ARBA00008455"/>
    </source>
</evidence>
<keyword evidence="2" id="KW-0645">Protease</keyword>
<gene>
    <name evidence="9" type="ORF">LWI28_019063</name>
</gene>
<evidence type="ECO:0000313" key="9">
    <source>
        <dbReference type="EMBL" id="KAI9201157.1"/>
    </source>
</evidence>
<dbReference type="InterPro" id="IPR038765">
    <property type="entry name" value="Papain-like_cys_pep_sf"/>
</dbReference>
<dbReference type="SMART" id="SM00848">
    <property type="entry name" value="Inhibitor_I29"/>
    <property type="match status" value="1"/>
</dbReference>
<feature type="signal peptide" evidence="6">
    <location>
        <begin position="1"/>
        <end position="24"/>
    </location>
</feature>
<dbReference type="Pfam" id="PF08246">
    <property type="entry name" value="Inhibitor_I29"/>
    <property type="match status" value="1"/>
</dbReference>
<sequence>MDANATSNFSSLLLLLLLSLLSTASTSMHGFIDDPLIQQVVSSSDGRDDLLMSAEHQFSEFKKEYGKSYPTQEEEDYRFGVFISNLRLARRNQILDPSAVHGVTKFSDLTPSEFRRQYLGSGRQMQLPKDIIISKAPILSTDDVPNTLNWTNMGAVTSVKDQGICNSCWAFSTIAVLEGAHFKANNELLELSAQQLIDCSTDTCDSTDEKKGSKKCNKGCKGGYREVAFKYIKDYAGGVMKADDYSSAEKDNKKCFKKSDNDERSVASVKEYSKIEANVDQYASYLYHHGPLAVKTDLEYDQTYKGGPICHHKKHPGNVAHAVTLVGYDESHWIVKNSYGENWGDRGYFTVCKNVLTNDGTWDPDAIYADAVAKNKKIDF</sequence>